<evidence type="ECO:0000256" key="2">
    <source>
        <dbReference type="HAMAP-Rule" id="MF_01875"/>
    </source>
</evidence>
<dbReference type="NCBIfam" id="TIGR02772">
    <property type="entry name" value="Ku_bact"/>
    <property type="match status" value="1"/>
</dbReference>
<evidence type="ECO:0000256" key="3">
    <source>
        <dbReference type="SAM" id="MobiDB-lite"/>
    </source>
</evidence>
<dbReference type="HAMAP" id="MF_01875">
    <property type="entry name" value="Prokaryotic_Ku"/>
    <property type="match status" value="1"/>
</dbReference>
<dbReference type="AlphaFoldDB" id="A0A1T4R9F5"/>
<dbReference type="RefSeq" id="WP_085935354.1">
    <property type="nucleotide sequence ID" value="NZ_FUWJ01000004.1"/>
</dbReference>
<keyword evidence="2" id="KW-0234">DNA repair</keyword>
<dbReference type="PANTHER" id="PTHR41251:SF1">
    <property type="entry name" value="NON-HOMOLOGOUS END JOINING PROTEIN KU"/>
    <property type="match status" value="1"/>
</dbReference>
<dbReference type="Pfam" id="PF02735">
    <property type="entry name" value="Ku"/>
    <property type="match status" value="1"/>
</dbReference>
<dbReference type="Gene3D" id="2.40.290.10">
    <property type="match status" value="1"/>
</dbReference>
<evidence type="ECO:0000313" key="6">
    <source>
        <dbReference type="Proteomes" id="UP000190092"/>
    </source>
</evidence>
<comment type="function">
    <text evidence="2">With LigD forms a non-homologous end joining (NHEJ) DNA repair enzyme, which repairs dsDNA breaks with reduced fidelity. Binds linear dsDNA with 5'- and 3'- overhangs but not closed circular dsDNA nor ssDNA. Recruits and stimulates the ligase activity of LigD.</text>
</comment>
<dbReference type="InterPro" id="IPR006164">
    <property type="entry name" value="DNA_bd_Ku70/Ku80"/>
</dbReference>
<feature type="region of interest" description="Disordered" evidence="3">
    <location>
        <begin position="255"/>
        <end position="288"/>
    </location>
</feature>
<organism evidence="5 6">
    <name type="scientific">Enhydrobacter aerosaccus</name>
    <dbReference type="NCBI Taxonomy" id="225324"/>
    <lineage>
        <taxon>Bacteria</taxon>
        <taxon>Pseudomonadati</taxon>
        <taxon>Pseudomonadota</taxon>
        <taxon>Alphaproteobacteria</taxon>
        <taxon>Hyphomicrobiales</taxon>
        <taxon>Enhydrobacter</taxon>
    </lineage>
</organism>
<dbReference type="InterPro" id="IPR016194">
    <property type="entry name" value="SPOC-like_C_dom_sf"/>
</dbReference>
<dbReference type="PIRSF" id="PIRSF006493">
    <property type="entry name" value="Prok_Ku"/>
    <property type="match status" value="1"/>
</dbReference>
<comment type="similarity">
    <text evidence="2">Belongs to the prokaryotic Ku family.</text>
</comment>
<dbReference type="EMBL" id="FUWJ01000004">
    <property type="protein sequence ID" value="SKA12308.1"/>
    <property type="molecule type" value="Genomic_DNA"/>
</dbReference>
<evidence type="ECO:0000256" key="1">
    <source>
        <dbReference type="ARBA" id="ARBA00023125"/>
    </source>
</evidence>
<accession>A0A1T4R9F5</accession>
<keyword evidence="2" id="KW-0233">DNA recombination</keyword>
<evidence type="ECO:0000313" key="5">
    <source>
        <dbReference type="EMBL" id="SKA12308.1"/>
    </source>
</evidence>
<dbReference type="GO" id="GO:0003690">
    <property type="term" value="F:double-stranded DNA binding"/>
    <property type="evidence" value="ECO:0007669"/>
    <property type="project" value="UniProtKB-UniRule"/>
</dbReference>
<dbReference type="SUPFAM" id="SSF100939">
    <property type="entry name" value="SPOC domain-like"/>
    <property type="match status" value="1"/>
</dbReference>
<reference evidence="6" key="1">
    <citation type="submission" date="2017-02" db="EMBL/GenBank/DDBJ databases">
        <authorList>
            <person name="Varghese N."/>
            <person name="Submissions S."/>
        </authorList>
    </citation>
    <scope>NUCLEOTIDE SEQUENCE [LARGE SCALE GENOMIC DNA]</scope>
    <source>
        <strain evidence="6">ATCC 27094</strain>
    </source>
</reference>
<dbReference type="SMART" id="SM00559">
    <property type="entry name" value="Ku78"/>
    <property type="match status" value="1"/>
</dbReference>
<dbReference type="PANTHER" id="PTHR41251">
    <property type="entry name" value="NON-HOMOLOGOUS END JOINING PROTEIN KU"/>
    <property type="match status" value="1"/>
</dbReference>
<dbReference type="STRING" id="225324.SAMN02745126_03678"/>
<keyword evidence="1 2" id="KW-0238">DNA-binding</keyword>
<proteinExistence type="inferred from homology"/>
<dbReference type="GO" id="GO:0006303">
    <property type="term" value="P:double-strand break repair via nonhomologous end joining"/>
    <property type="evidence" value="ECO:0007669"/>
    <property type="project" value="UniProtKB-UniRule"/>
</dbReference>
<gene>
    <name evidence="2" type="primary">ku</name>
    <name evidence="5" type="ORF">SAMN02745126_03678</name>
</gene>
<evidence type="ECO:0000259" key="4">
    <source>
        <dbReference type="SMART" id="SM00559"/>
    </source>
</evidence>
<dbReference type="GO" id="GO:0006310">
    <property type="term" value="P:DNA recombination"/>
    <property type="evidence" value="ECO:0007669"/>
    <property type="project" value="UniProtKB-KW"/>
</dbReference>
<sequence length="288" mass="32394">MAARPSWEGHLRLSLVTCPVALYTATSEAQTIRFNLINPETNNRIRMKTVDAGTGEEVARADLVKGFEVAKGEYVLLDKEDFTAVKLESTRVIDIEKFVPRTTIDRLYWDMPFHLVPASKTGIEAFAVIREAMEHKKMVAIGRLVMNGRERICAIEIEREGLVLTTLRMADEVRGLEAVPHPELPKADPRMLDIAERIIDQQSGSFDPSEFEDRYEEALRALIEEKRKGRPIRPAKPANDDTKVVDLMEALRNSLKAGGASRERAERFAASKAKTGASKRKPNRRRAA</sequence>
<name>A0A1T4R9F5_9HYPH</name>
<dbReference type="Proteomes" id="UP000190092">
    <property type="component" value="Unassembled WGS sequence"/>
</dbReference>
<keyword evidence="6" id="KW-1185">Reference proteome</keyword>
<dbReference type="InterPro" id="IPR009187">
    <property type="entry name" value="Prok_Ku"/>
</dbReference>
<feature type="domain" description="Ku" evidence="4">
    <location>
        <begin position="55"/>
        <end position="184"/>
    </location>
</feature>
<protein>
    <recommendedName>
        <fullName evidence="2">Non-homologous end joining protein Ku</fullName>
    </recommendedName>
</protein>
<dbReference type="OrthoDB" id="9780854at2"/>
<dbReference type="CDD" id="cd00789">
    <property type="entry name" value="KU_like"/>
    <property type="match status" value="1"/>
</dbReference>
<feature type="compositionally biased region" description="Basic residues" evidence="3">
    <location>
        <begin position="277"/>
        <end position="288"/>
    </location>
</feature>
<comment type="subunit">
    <text evidence="2">Homodimer. Interacts with LigD.</text>
</comment>
<keyword evidence="2" id="KW-0227">DNA damage</keyword>